<dbReference type="InterPro" id="IPR052511">
    <property type="entry name" value="ATP-dep_Helicase"/>
</dbReference>
<dbReference type="InterPro" id="IPR011545">
    <property type="entry name" value="DEAD/DEAH_box_helicase_dom"/>
</dbReference>
<sequence>MPISLLSEPIRRYIRDKRWEELRPIQAAAIQKIMAADGNYILASRTASGKTEAAFLPILSRLNLKENGVQVLYISPLIALINDQFQRVEELCKYLDITITKWHGEASASAKKSLLSNPNGIMLITPESIEAMFANKPFNIKHLFSNLRYVVIDEIHSFLGTARGIHLKSLLSRIQVATGHSFNVIGLSATIGDYQEAKKFTGREDITKVLVDRTKKEIQVTFKYFEGTPVELPLALLKDLYLETKDNKVFIFPNSRGTAEEVAVKLKKISEKVGGHSNYFSHHSSVDKEVREYVEYFAKNSDRKSFCVACTSTLELGIDVGSVEEVVQIDSAHSIASLIQRVGRSGRKDGQASKLLLYATNRWSLLQAIACWELYQQEFIEPPEMPQKPYDILVHQILSILKGANGISFTQLLAQLTANFAFSNISPAEIEDIVQHLLALQFIEKIGAELIVGVEGEKLVNNKDFYSLFISEPYLKVVHGGNRIGEIPFSPQIAVDQNILLAAKIWKIKFVDINAKRIEVERAVDGKKPIFSGTHPFIHERIRMKMLEVLYSSQPISYLDMSSEEELREMRQEFSAFKILNISTDRPLIIKDREVQLFSFTGTKINHALEYIFCINNILITPDEKTSSFSIITPIEEFKTKWASLITGQEYIDEQLTSLVEEKPDLLDFSKWGRYLPVKYQVSLLKQQHYDFDNARRFVQTVKLIPGAD</sequence>
<evidence type="ECO:0000259" key="3">
    <source>
        <dbReference type="PROSITE" id="PS51192"/>
    </source>
</evidence>
<dbReference type="SMART" id="SM00490">
    <property type="entry name" value="HELICc"/>
    <property type="match status" value="1"/>
</dbReference>
<dbReference type="SMART" id="SM00487">
    <property type="entry name" value="DEXDc"/>
    <property type="match status" value="1"/>
</dbReference>
<dbReference type="CDD" id="cd17922">
    <property type="entry name" value="DEXHc_LHR-like"/>
    <property type="match status" value="1"/>
</dbReference>
<reference evidence="5 6" key="1">
    <citation type="submission" date="2022-04" db="EMBL/GenBank/DDBJ databases">
        <title>The arsenic-methylating capacity of Chitinophaga filiformis YT5 during chitin decomposition.</title>
        <authorList>
            <person name="Chen G."/>
            <person name="Liang Y."/>
        </authorList>
    </citation>
    <scope>NUCLEOTIDE SEQUENCE [LARGE SCALE GENOMIC DNA]</scope>
    <source>
        <strain evidence="5 6">YT5</strain>
    </source>
</reference>
<dbReference type="Gene3D" id="3.40.50.300">
    <property type="entry name" value="P-loop containing nucleotide triphosphate hydrolases"/>
    <property type="match status" value="2"/>
</dbReference>
<evidence type="ECO:0000259" key="4">
    <source>
        <dbReference type="PROSITE" id="PS51194"/>
    </source>
</evidence>
<keyword evidence="5" id="KW-0378">Hydrolase</keyword>
<feature type="domain" description="Helicase ATP-binding" evidence="3">
    <location>
        <begin position="31"/>
        <end position="209"/>
    </location>
</feature>
<dbReference type="PROSITE" id="PS51192">
    <property type="entry name" value="HELICASE_ATP_BIND_1"/>
    <property type="match status" value="1"/>
</dbReference>
<dbReference type="SUPFAM" id="SSF52540">
    <property type="entry name" value="P-loop containing nucleoside triphosphate hydrolases"/>
    <property type="match status" value="1"/>
</dbReference>
<feature type="domain" description="Helicase C-terminal" evidence="4">
    <location>
        <begin position="236"/>
        <end position="393"/>
    </location>
</feature>
<protein>
    <submittedName>
        <fullName evidence="5">DEAD/DEAH box helicase</fullName>
    </submittedName>
</protein>
<dbReference type="PROSITE" id="PS51194">
    <property type="entry name" value="HELICASE_CTER"/>
    <property type="match status" value="1"/>
</dbReference>
<proteinExistence type="predicted"/>
<accession>A0ABY4HVS5</accession>
<name>A0ABY4HVS5_CHIFI</name>
<dbReference type="Proteomes" id="UP000830198">
    <property type="component" value="Chromosome"/>
</dbReference>
<dbReference type="RefSeq" id="WP_247809507.1">
    <property type="nucleotide sequence ID" value="NZ_CP095855.1"/>
</dbReference>
<evidence type="ECO:0000256" key="2">
    <source>
        <dbReference type="ARBA" id="ARBA00022840"/>
    </source>
</evidence>
<dbReference type="InterPro" id="IPR027417">
    <property type="entry name" value="P-loop_NTPase"/>
</dbReference>
<evidence type="ECO:0000313" key="6">
    <source>
        <dbReference type="Proteomes" id="UP000830198"/>
    </source>
</evidence>
<dbReference type="PANTHER" id="PTHR47962">
    <property type="entry name" value="ATP-DEPENDENT HELICASE LHR-RELATED-RELATED"/>
    <property type="match status" value="1"/>
</dbReference>
<keyword evidence="6" id="KW-1185">Reference proteome</keyword>
<organism evidence="5 6">
    <name type="scientific">Chitinophaga filiformis</name>
    <name type="common">Myxococcus filiformis</name>
    <name type="synonym">Flexibacter filiformis</name>
    <dbReference type="NCBI Taxonomy" id="104663"/>
    <lineage>
        <taxon>Bacteria</taxon>
        <taxon>Pseudomonadati</taxon>
        <taxon>Bacteroidota</taxon>
        <taxon>Chitinophagia</taxon>
        <taxon>Chitinophagales</taxon>
        <taxon>Chitinophagaceae</taxon>
        <taxon>Chitinophaga</taxon>
    </lineage>
</organism>
<evidence type="ECO:0000313" key="5">
    <source>
        <dbReference type="EMBL" id="UPK67269.1"/>
    </source>
</evidence>
<evidence type="ECO:0000256" key="1">
    <source>
        <dbReference type="ARBA" id="ARBA00022741"/>
    </source>
</evidence>
<dbReference type="EMBL" id="CP095855">
    <property type="protein sequence ID" value="UPK67269.1"/>
    <property type="molecule type" value="Genomic_DNA"/>
</dbReference>
<dbReference type="Pfam" id="PF00271">
    <property type="entry name" value="Helicase_C"/>
    <property type="match status" value="1"/>
</dbReference>
<dbReference type="InterPro" id="IPR014001">
    <property type="entry name" value="Helicase_ATP-bd"/>
</dbReference>
<keyword evidence="1" id="KW-0547">Nucleotide-binding</keyword>
<dbReference type="Pfam" id="PF00270">
    <property type="entry name" value="DEAD"/>
    <property type="match status" value="1"/>
</dbReference>
<dbReference type="GO" id="GO:0004386">
    <property type="term" value="F:helicase activity"/>
    <property type="evidence" value="ECO:0007669"/>
    <property type="project" value="UniProtKB-KW"/>
</dbReference>
<dbReference type="InterPro" id="IPR001650">
    <property type="entry name" value="Helicase_C-like"/>
</dbReference>
<gene>
    <name evidence="5" type="ORF">MYF79_20220</name>
</gene>
<dbReference type="PANTHER" id="PTHR47962:SF5">
    <property type="entry name" value="ATP-DEPENDENT HELICASE LHR-RELATED"/>
    <property type="match status" value="1"/>
</dbReference>
<keyword evidence="2" id="KW-0067">ATP-binding</keyword>
<keyword evidence="5" id="KW-0347">Helicase</keyword>